<accession>A0A2S9Q741</accession>
<sequence>MISSERLAAGWPNLARNADFAALLDRSLHRLTGQGLLPDRFENQAAADWLYAEAPFCLLAHDTRADPIFIYGNKAVQACFEYDWEELTQLPSRLSAEFPDRSERQRLLDTVKKQGFISDYRGIRVAKSGRRFLIENAIVWEIFDDAGNRHGQAATFSSWRNVS</sequence>
<dbReference type="EMBL" id="PUEJ01000010">
    <property type="protein sequence ID" value="PRH85114.1"/>
    <property type="molecule type" value="Genomic_DNA"/>
</dbReference>
<dbReference type="InterPro" id="IPR035965">
    <property type="entry name" value="PAS-like_dom_sf"/>
</dbReference>
<gene>
    <name evidence="2" type="ORF">C5L14_23370</name>
</gene>
<evidence type="ECO:0000313" key="3">
    <source>
        <dbReference type="Proteomes" id="UP000237682"/>
    </source>
</evidence>
<evidence type="ECO:0000313" key="2">
    <source>
        <dbReference type="EMBL" id="PRH85114.1"/>
    </source>
</evidence>
<name>A0A2S9Q741_9HYPH</name>
<reference evidence="2 3" key="1">
    <citation type="submission" date="2018-02" db="EMBL/GenBank/DDBJ databases">
        <title>Whole genome sequencing of endophytic bacterium.</title>
        <authorList>
            <person name="Eedara R."/>
            <person name="Podile A.R."/>
        </authorList>
    </citation>
    <scope>NUCLEOTIDE SEQUENCE [LARGE SCALE GENOMIC DNA]</scope>
    <source>
        <strain evidence="2 3">RP1T</strain>
    </source>
</reference>
<dbReference type="RefSeq" id="WP_105864696.1">
    <property type="nucleotide sequence ID" value="NZ_PUEJ01000010.1"/>
</dbReference>
<comment type="caution">
    <text evidence="2">The sequence shown here is derived from an EMBL/GenBank/DDBJ whole genome shotgun (WGS) entry which is preliminary data.</text>
</comment>
<dbReference type="Pfam" id="PF08670">
    <property type="entry name" value="MEKHLA"/>
    <property type="match status" value="1"/>
</dbReference>
<protein>
    <submittedName>
        <fullName evidence="2">MEKHLA domain-containing protein</fullName>
    </submittedName>
</protein>
<dbReference type="Proteomes" id="UP000237682">
    <property type="component" value="Unassembled WGS sequence"/>
</dbReference>
<feature type="domain" description="MEKHLA" evidence="1">
    <location>
        <begin position="19"/>
        <end position="160"/>
    </location>
</feature>
<dbReference type="InterPro" id="IPR013978">
    <property type="entry name" value="MEKHLA"/>
</dbReference>
<keyword evidence="3" id="KW-1185">Reference proteome</keyword>
<organism evidence="2 3">
    <name type="scientific">Labrys okinawensis</name>
    <dbReference type="NCBI Taxonomy" id="346911"/>
    <lineage>
        <taxon>Bacteria</taxon>
        <taxon>Pseudomonadati</taxon>
        <taxon>Pseudomonadota</taxon>
        <taxon>Alphaproteobacteria</taxon>
        <taxon>Hyphomicrobiales</taxon>
        <taxon>Xanthobacteraceae</taxon>
        <taxon>Labrys</taxon>
    </lineage>
</organism>
<dbReference type="SUPFAM" id="SSF55785">
    <property type="entry name" value="PYP-like sensor domain (PAS domain)"/>
    <property type="match status" value="1"/>
</dbReference>
<proteinExistence type="predicted"/>
<dbReference type="OrthoDB" id="9794448at2"/>
<dbReference type="AlphaFoldDB" id="A0A2S9Q741"/>
<evidence type="ECO:0000259" key="1">
    <source>
        <dbReference type="Pfam" id="PF08670"/>
    </source>
</evidence>